<dbReference type="SUPFAM" id="SSF51735">
    <property type="entry name" value="NAD(P)-binding Rossmann-fold domains"/>
    <property type="match status" value="1"/>
</dbReference>
<dbReference type="GeneID" id="20246117"/>
<dbReference type="FunFam" id="3.40.50.720:FF:000084">
    <property type="entry name" value="Short-chain dehydrogenase reductase"/>
    <property type="match status" value="1"/>
</dbReference>
<evidence type="ECO:0000313" key="6">
    <source>
        <dbReference type="EMBL" id="ESO97895.1"/>
    </source>
</evidence>
<name>V4ASS3_LOTGI</name>
<dbReference type="InterPro" id="IPR050259">
    <property type="entry name" value="SDR"/>
</dbReference>
<evidence type="ECO:0000313" key="7">
    <source>
        <dbReference type="Proteomes" id="UP000030746"/>
    </source>
</evidence>
<dbReference type="CTD" id="20246117"/>
<dbReference type="InterPro" id="IPR002347">
    <property type="entry name" value="SDR_fam"/>
</dbReference>
<dbReference type="PROSITE" id="PS00061">
    <property type="entry name" value="ADH_SHORT"/>
    <property type="match status" value="1"/>
</dbReference>
<dbReference type="InterPro" id="IPR036291">
    <property type="entry name" value="NAD(P)-bd_dom_sf"/>
</dbReference>
<reference evidence="6 7" key="1">
    <citation type="journal article" date="2013" name="Nature">
        <title>Insights into bilaterian evolution from three spiralian genomes.</title>
        <authorList>
            <person name="Simakov O."/>
            <person name="Marletaz F."/>
            <person name="Cho S.J."/>
            <person name="Edsinger-Gonzales E."/>
            <person name="Havlak P."/>
            <person name="Hellsten U."/>
            <person name="Kuo D.H."/>
            <person name="Larsson T."/>
            <person name="Lv J."/>
            <person name="Arendt D."/>
            <person name="Savage R."/>
            <person name="Osoegawa K."/>
            <person name="de Jong P."/>
            <person name="Grimwood J."/>
            <person name="Chapman J.A."/>
            <person name="Shapiro H."/>
            <person name="Aerts A."/>
            <person name="Otillar R.P."/>
            <person name="Terry A.Y."/>
            <person name="Boore J.L."/>
            <person name="Grigoriev I.V."/>
            <person name="Lindberg D.R."/>
            <person name="Seaver E.C."/>
            <person name="Weisblat D.A."/>
            <person name="Putnam N.H."/>
            <person name="Rokhsar D.S."/>
        </authorList>
    </citation>
    <scope>NUCLEOTIDE SEQUENCE [LARGE SCALE GENOMIC DNA]</scope>
</reference>
<dbReference type="PRINTS" id="PR00080">
    <property type="entry name" value="SDRFAMILY"/>
</dbReference>
<dbReference type="PRINTS" id="PR00081">
    <property type="entry name" value="GDHRDH"/>
</dbReference>
<dbReference type="KEGG" id="lgi:LOTGIDRAFT_209094"/>
<accession>V4ASS3</accession>
<dbReference type="Proteomes" id="UP000030746">
    <property type="component" value="Unassembled WGS sequence"/>
</dbReference>
<dbReference type="OrthoDB" id="417891at2759"/>
<dbReference type="InterPro" id="IPR020904">
    <property type="entry name" value="Sc_DH/Rdtase_CS"/>
</dbReference>
<dbReference type="AlphaFoldDB" id="V4ASS3"/>
<dbReference type="RefSeq" id="XP_009051735.1">
    <property type="nucleotide sequence ID" value="XM_009053487.1"/>
</dbReference>
<dbReference type="InterPro" id="IPR011294">
    <property type="entry name" value="3-OHbutyrate_DH"/>
</dbReference>
<dbReference type="GO" id="GO:0004316">
    <property type="term" value="F:3-oxoacyl-[acyl-carrier-protein] reductase (NADPH) activity"/>
    <property type="evidence" value="ECO:0007669"/>
    <property type="project" value="UniProtKB-EC"/>
</dbReference>
<organism evidence="6 7">
    <name type="scientific">Lottia gigantea</name>
    <name type="common">Giant owl limpet</name>
    <dbReference type="NCBI Taxonomy" id="225164"/>
    <lineage>
        <taxon>Eukaryota</taxon>
        <taxon>Metazoa</taxon>
        <taxon>Spiralia</taxon>
        <taxon>Lophotrochozoa</taxon>
        <taxon>Mollusca</taxon>
        <taxon>Gastropoda</taxon>
        <taxon>Patellogastropoda</taxon>
        <taxon>Lottioidea</taxon>
        <taxon>Lottiidae</taxon>
        <taxon>Lottia</taxon>
    </lineage>
</organism>
<dbReference type="NCBIfam" id="TIGR01963">
    <property type="entry name" value="PHB_DH"/>
    <property type="match status" value="1"/>
</dbReference>
<dbReference type="STRING" id="225164.V4ASS3"/>
<protein>
    <recommendedName>
        <fullName evidence="2">3-oxoacyl-[acyl-carrier-protein] reductase</fullName>
        <ecNumber evidence="2">1.1.1.100</ecNumber>
    </recommendedName>
</protein>
<dbReference type="GO" id="GO:0003858">
    <property type="term" value="F:3-hydroxybutyrate dehydrogenase activity"/>
    <property type="evidence" value="ECO:0007669"/>
    <property type="project" value="InterPro"/>
</dbReference>
<evidence type="ECO:0000256" key="1">
    <source>
        <dbReference type="ARBA" id="ARBA00006484"/>
    </source>
</evidence>
<evidence type="ECO:0000256" key="5">
    <source>
        <dbReference type="RuleBase" id="RU000363"/>
    </source>
</evidence>
<evidence type="ECO:0000256" key="3">
    <source>
        <dbReference type="ARBA" id="ARBA00023002"/>
    </source>
</evidence>
<proteinExistence type="inferred from homology"/>
<keyword evidence="3" id="KW-0560">Oxidoreductase</keyword>
<evidence type="ECO:0000256" key="4">
    <source>
        <dbReference type="ARBA" id="ARBA00048508"/>
    </source>
</evidence>
<gene>
    <name evidence="6" type="ORF">LOTGIDRAFT_209094</name>
</gene>
<dbReference type="EC" id="1.1.1.100" evidence="2"/>
<evidence type="ECO:0000256" key="2">
    <source>
        <dbReference type="ARBA" id="ARBA00012948"/>
    </source>
</evidence>
<dbReference type="GO" id="GO:0032787">
    <property type="term" value="P:monocarboxylic acid metabolic process"/>
    <property type="evidence" value="ECO:0007669"/>
    <property type="project" value="UniProtKB-ARBA"/>
</dbReference>
<dbReference type="PANTHER" id="PTHR42879">
    <property type="entry name" value="3-OXOACYL-(ACYL-CARRIER-PROTEIN) REDUCTASE"/>
    <property type="match status" value="1"/>
</dbReference>
<dbReference type="Gene3D" id="3.40.50.720">
    <property type="entry name" value="NAD(P)-binding Rossmann-like Domain"/>
    <property type="match status" value="1"/>
</dbReference>
<comment type="catalytic activity">
    <reaction evidence="4">
        <text>a (3R)-hydroxyacyl-[ACP] + NADP(+) = a 3-oxoacyl-[ACP] + NADPH + H(+)</text>
        <dbReference type="Rhea" id="RHEA:17397"/>
        <dbReference type="Rhea" id="RHEA-COMP:9916"/>
        <dbReference type="Rhea" id="RHEA-COMP:9945"/>
        <dbReference type="ChEBI" id="CHEBI:15378"/>
        <dbReference type="ChEBI" id="CHEBI:57783"/>
        <dbReference type="ChEBI" id="CHEBI:58349"/>
        <dbReference type="ChEBI" id="CHEBI:78776"/>
        <dbReference type="ChEBI" id="CHEBI:78827"/>
        <dbReference type="EC" id="1.1.1.100"/>
    </reaction>
</comment>
<sequence length="286" mass="30838">MACAFSFSKRILLRRCSYSVLYQNWHGLHGKVALVTGSTSGIGRGIAEGLASRGCNIILNGFGAPNEIKDLEADIIKKYDTKVHHFQGDLSRSNDVQRLIDDAFKIYPGGVDILINNAGLQYVSPVESFPAEKWNLLLSIMLTAPFLLTQRCIPTMKSKGWGRIINISSAHGLVASPYKAAYVSAKHGIMGLTKVVALEMAGSGITCNTVCPGYVETPLFINQAKDKAVEKGISVDDAKKDIVKVHPSGEPVKVEEISETVCFLCSSSANQITGTNITMDGGWTAN</sequence>
<keyword evidence="7" id="KW-1185">Reference proteome</keyword>
<dbReference type="OMA" id="PMKHRER"/>
<dbReference type="EMBL" id="KB201304">
    <property type="protein sequence ID" value="ESO97895.1"/>
    <property type="molecule type" value="Genomic_DNA"/>
</dbReference>
<dbReference type="HOGENOM" id="CLU_010194_1_0_1"/>
<dbReference type="Pfam" id="PF00106">
    <property type="entry name" value="adh_short"/>
    <property type="match status" value="1"/>
</dbReference>
<dbReference type="PANTHER" id="PTHR42879:SF2">
    <property type="entry name" value="3-OXOACYL-[ACYL-CARRIER-PROTEIN] REDUCTASE FABG"/>
    <property type="match status" value="1"/>
</dbReference>
<comment type="similarity">
    <text evidence="1 5">Belongs to the short-chain dehydrogenases/reductases (SDR) family.</text>
</comment>
<dbReference type="NCBIfam" id="NF009093">
    <property type="entry name" value="PRK12429.1"/>
    <property type="match status" value="1"/>
</dbReference>